<dbReference type="CDD" id="cd06225">
    <property type="entry name" value="HAMP"/>
    <property type="match status" value="1"/>
</dbReference>
<dbReference type="GO" id="GO:0004888">
    <property type="term" value="F:transmembrane signaling receptor activity"/>
    <property type="evidence" value="ECO:0007669"/>
    <property type="project" value="InterPro"/>
</dbReference>
<dbReference type="PROSITE" id="PS50111">
    <property type="entry name" value="CHEMOTAXIS_TRANSDUC_2"/>
    <property type="match status" value="1"/>
</dbReference>
<sequence>MFAVAAALILLMIIFVSRGIVAPLKKLTVTANQIAEGRLDIAAEVRSRDETGQLAVAINRTVVQLNRYIGYIREITSVLGVMARGDMRVKLEQDYVGEFAPIKDALLNISASLNDTLSMISNAAEQVDSGAGQVSSSAQALASGATEQAATVEQLTASVTTVAKQAEENAQNVRNAAGYVAKVAAGVRSGNEEMRNLNEAMGEIRASSEKISVITKTIEDIAFQTNILALNAAIEAARAGAAGKGFAVVADEVRNLAAKSAEAARETGVLIEQSVATVAQGDALAEKTTNMLLEIAEHAEQVSQAVGQVDQASAEQAEAIEQINQGLALVSSVVQTNAATAEESSAASEELAAQAQSLKMEVEKFMLDDGSDEEDAAEPMPQE</sequence>
<dbReference type="GO" id="GO:0005886">
    <property type="term" value="C:plasma membrane"/>
    <property type="evidence" value="ECO:0007669"/>
    <property type="project" value="TreeGrafter"/>
</dbReference>
<dbReference type="AlphaFoldDB" id="A0A645DBZ8"/>
<dbReference type="GO" id="GO:0006935">
    <property type="term" value="P:chemotaxis"/>
    <property type="evidence" value="ECO:0007669"/>
    <property type="project" value="UniProtKB-KW"/>
</dbReference>
<comment type="similarity">
    <text evidence="2">Belongs to the methyl-accepting chemotaxis (MCP) protein family.</text>
</comment>
<dbReference type="GO" id="GO:0007165">
    <property type="term" value="P:signal transduction"/>
    <property type="evidence" value="ECO:0007669"/>
    <property type="project" value="InterPro"/>
</dbReference>
<evidence type="ECO:0000313" key="5">
    <source>
        <dbReference type="EMBL" id="MPM86717.1"/>
    </source>
</evidence>
<organism evidence="5">
    <name type="scientific">bioreactor metagenome</name>
    <dbReference type="NCBI Taxonomy" id="1076179"/>
    <lineage>
        <taxon>unclassified sequences</taxon>
        <taxon>metagenomes</taxon>
        <taxon>ecological metagenomes</taxon>
    </lineage>
</organism>
<comment type="caution">
    <text evidence="5">The sequence shown here is derived from an EMBL/GenBank/DDBJ whole genome shotgun (WGS) entry which is preliminary data.</text>
</comment>
<proteinExistence type="inferred from homology"/>
<dbReference type="SMART" id="SM00283">
    <property type="entry name" value="MA"/>
    <property type="match status" value="1"/>
</dbReference>
<dbReference type="Gene3D" id="1.10.287.950">
    <property type="entry name" value="Methyl-accepting chemotaxis protein"/>
    <property type="match status" value="1"/>
</dbReference>
<dbReference type="PROSITE" id="PS50885">
    <property type="entry name" value="HAMP"/>
    <property type="match status" value="1"/>
</dbReference>
<evidence type="ECO:0000259" key="3">
    <source>
        <dbReference type="PROSITE" id="PS50111"/>
    </source>
</evidence>
<accession>A0A645DBZ8</accession>
<dbReference type="InterPro" id="IPR003660">
    <property type="entry name" value="HAMP_dom"/>
</dbReference>
<dbReference type="PANTHER" id="PTHR43531">
    <property type="entry name" value="PROTEIN ICFG"/>
    <property type="match status" value="1"/>
</dbReference>
<dbReference type="SMART" id="SM00304">
    <property type="entry name" value="HAMP"/>
    <property type="match status" value="2"/>
</dbReference>
<reference evidence="5" key="1">
    <citation type="submission" date="2019-08" db="EMBL/GenBank/DDBJ databases">
        <authorList>
            <person name="Kucharzyk K."/>
            <person name="Murdoch R.W."/>
            <person name="Higgins S."/>
            <person name="Loffler F."/>
        </authorList>
    </citation>
    <scope>NUCLEOTIDE SEQUENCE</scope>
</reference>
<name>A0A645DBZ8_9ZZZZ</name>
<dbReference type="PRINTS" id="PR00260">
    <property type="entry name" value="CHEMTRNSDUCR"/>
</dbReference>
<dbReference type="InterPro" id="IPR004090">
    <property type="entry name" value="Chemotax_Me-accpt_rcpt"/>
</dbReference>
<dbReference type="Gene3D" id="6.10.340.10">
    <property type="match status" value="1"/>
</dbReference>
<dbReference type="Pfam" id="PF00015">
    <property type="entry name" value="MCPsignal"/>
    <property type="match status" value="1"/>
</dbReference>
<evidence type="ECO:0000259" key="4">
    <source>
        <dbReference type="PROSITE" id="PS50885"/>
    </source>
</evidence>
<dbReference type="InterPro" id="IPR051310">
    <property type="entry name" value="MCP_chemotaxis"/>
</dbReference>
<feature type="domain" description="Methyl-accepting transducer" evidence="3">
    <location>
        <begin position="123"/>
        <end position="352"/>
    </location>
</feature>
<evidence type="ECO:0008006" key="6">
    <source>
        <dbReference type="Google" id="ProtNLM"/>
    </source>
</evidence>
<evidence type="ECO:0000256" key="2">
    <source>
        <dbReference type="ARBA" id="ARBA00029447"/>
    </source>
</evidence>
<dbReference type="PANTHER" id="PTHR43531:SF11">
    <property type="entry name" value="METHYL-ACCEPTING CHEMOTAXIS PROTEIN 3"/>
    <property type="match status" value="1"/>
</dbReference>
<gene>
    <name evidence="5" type="ORF">SDC9_133808</name>
</gene>
<dbReference type="InterPro" id="IPR004089">
    <property type="entry name" value="MCPsignal_dom"/>
</dbReference>
<feature type="domain" description="HAMP" evidence="4">
    <location>
        <begin position="18"/>
        <end position="70"/>
    </location>
</feature>
<dbReference type="EMBL" id="VSSQ01034694">
    <property type="protein sequence ID" value="MPM86717.1"/>
    <property type="molecule type" value="Genomic_DNA"/>
</dbReference>
<keyword evidence="1" id="KW-0145">Chemotaxis</keyword>
<protein>
    <recommendedName>
        <fullName evidence="6">Methyl-accepting chemotaxis protein IV</fullName>
    </recommendedName>
</protein>
<dbReference type="Pfam" id="PF00672">
    <property type="entry name" value="HAMP"/>
    <property type="match status" value="1"/>
</dbReference>
<dbReference type="SUPFAM" id="SSF58104">
    <property type="entry name" value="Methyl-accepting chemotaxis protein (MCP) signaling domain"/>
    <property type="match status" value="1"/>
</dbReference>
<evidence type="ECO:0000256" key="1">
    <source>
        <dbReference type="ARBA" id="ARBA00022500"/>
    </source>
</evidence>